<evidence type="ECO:0000313" key="1">
    <source>
        <dbReference type="EMBL" id="CAB4240754.1"/>
    </source>
</evidence>
<dbReference type="EMBL" id="LR797815">
    <property type="protein sequence ID" value="CAB4240754.1"/>
    <property type="molecule type" value="Genomic_DNA"/>
</dbReference>
<protein>
    <submittedName>
        <fullName evidence="1">Uncharacterized protein</fullName>
    </submittedName>
</protein>
<proteinExistence type="predicted"/>
<organism evidence="1">
    <name type="scientific">uncultured Caudovirales phage</name>
    <dbReference type="NCBI Taxonomy" id="2100421"/>
    <lineage>
        <taxon>Viruses</taxon>
        <taxon>Duplodnaviria</taxon>
        <taxon>Heunggongvirae</taxon>
        <taxon>Uroviricota</taxon>
        <taxon>Caudoviricetes</taxon>
        <taxon>Peduoviridae</taxon>
        <taxon>Maltschvirus</taxon>
        <taxon>Maltschvirus maltsch</taxon>
    </lineage>
</organism>
<accession>A0A6J5T7C4</accession>
<reference evidence="1" key="1">
    <citation type="submission" date="2020-05" db="EMBL/GenBank/DDBJ databases">
        <authorList>
            <person name="Chiriac C."/>
            <person name="Salcher M."/>
            <person name="Ghai R."/>
            <person name="Kavagutti S V."/>
        </authorList>
    </citation>
    <scope>NUCLEOTIDE SEQUENCE</scope>
</reference>
<gene>
    <name evidence="1" type="ORF">UFOVP23_9</name>
</gene>
<sequence length="62" mass="7412">MNEVLWIICYDFQCVWNAKNKIVTYFFGTKSELLDYMKTMKNIDKIYATDCMGLLITKEKDE</sequence>
<name>A0A6J5T7C4_9CAUD</name>